<reference evidence="8" key="5">
    <citation type="journal article" date="2021" name="G3 (Bethesda)">
        <title>Aegilops tauschii genome assembly Aet v5.0 features greater sequence contiguity and improved annotation.</title>
        <authorList>
            <person name="Wang L."/>
            <person name="Zhu T."/>
            <person name="Rodriguez J.C."/>
            <person name="Deal K.R."/>
            <person name="Dubcovsky J."/>
            <person name="McGuire P.E."/>
            <person name="Lux T."/>
            <person name="Spannagl M."/>
            <person name="Mayer K.F.X."/>
            <person name="Baldrich P."/>
            <person name="Meyers B.C."/>
            <person name="Huo N."/>
            <person name="Gu Y.Q."/>
            <person name="Zhou H."/>
            <person name="Devos K.M."/>
            <person name="Bennetzen J.L."/>
            <person name="Unver T."/>
            <person name="Budak H."/>
            <person name="Gulick P.J."/>
            <person name="Galiba G."/>
            <person name="Kalapos B."/>
            <person name="Nelson D.R."/>
            <person name="Li P."/>
            <person name="You F.M."/>
            <person name="Luo M.C."/>
            <person name="Dvorak J."/>
        </authorList>
    </citation>
    <scope>NUCLEOTIDE SEQUENCE [LARGE SCALE GENOMIC DNA]</scope>
    <source>
        <strain evidence="8">cv. AL8/78</strain>
    </source>
</reference>
<dbReference type="PANTHER" id="PTHR48021">
    <property type="match status" value="1"/>
</dbReference>
<dbReference type="AlphaFoldDB" id="A0A453A096"/>
<dbReference type="Proteomes" id="UP000015105">
    <property type="component" value="Chromosome 1D"/>
</dbReference>
<reference evidence="8" key="4">
    <citation type="submission" date="2019-03" db="UniProtKB">
        <authorList>
            <consortium name="EnsemblPlants"/>
        </authorList>
    </citation>
    <scope>IDENTIFICATION</scope>
</reference>
<dbReference type="PANTHER" id="PTHR48021:SF92">
    <property type="entry name" value="OS05G0579000 PROTEIN"/>
    <property type="match status" value="1"/>
</dbReference>
<dbReference type="Gramene" id="AET1Gv20991900.3">
    <property type="protein sequence ID" value="AET1Gv20991900.3"/>
    <property type="gene ID" value="AET1Gv20991900"/>
</dbReference>
<keyword evidence="5 7" id="KW-1133">Transmembrane helix</keyword>
<dbReference type="InterPro" id="IPR005828">
    <property type="entry name" value="MFS_sugar_transport-like"/>
</dbReference>
<reference evidence="9" key="1">
    <citation type="journal article" date="2014" name="Science">
        <title>Ancient hybridizations among the ancestral genomes of bread wheat.</title>
        <authorList>
            <consortium name="International Wheat Genome Sequencing Consortium,"/>
            <person name="Marcussen T."/>
            <person name="Sandve S.R."/>
            <person name="Heier L."/>
            <person name="Spannagl M."/>
            <person name="Pfeifer M."/>
            <person name="Jakobsen K.S."/>
            <person name="Wulff B.B."/>
            <person name="Steuernagel B."/>
            <person name="Mayer K.F."/>
            <person name="Olsen O.A."/>
        </authorList>
    </citation>
    <scope>NUCLEOTIDE SEQUENCE [LARGE SCALE GENOMIC DNA]</scope>
    <source>
        <strain evidence="9">cv. AL8/78</strain>
    </source>
</reference>
<dbReference type="Pfam" id="PF00083">
    <property type="entry name" value="Sugar_tr"/>
    <property type="match status" value="1"/>
</dbReference>
<comment type="subcellular location">
    <subcellularLocation>
        <location evidence="1">Membrane</location>
    </subcellularLocation>
</comment>
<evidence type="ECO:0000313" key="9">
    <source>
        <dbReference type="Proteomes" id="UP000015105"/>
    </source>
</evidence>
<evidence type="ECO:0008006" key="10">
    <source>
        <dbReference type="Google" id="ProtNLM"/>
    </source>
</evidence>
<name>A0A453A096_AEGTS</name>
<organism evidence="8 9">
    <name type="scientific">Aegilops tauschii subsp. strangulata</name>
    <name type="common">Goatgrass</name>
    <dbReference type="NCBI Taxonomy" id="200361"/>
    <lineage>
        <taxon>Eukaryota</taxon>
        <taxon>Viridiplantae</taxon>
        <taxon>Streptophyta</taxon>
        <taxon>Embryophyta</taxon>
        <taxon>Tracheophyta</taxon>
        <taxon>Spermatophyta</taxon>
        <taxon>Magnoliopsida</taxon>
        <taxon>Liliopsida</taxon>
        <taxon>Poales</taxon>
        <taxon>Poaceae</taxon>
        <taxon>BOP clade</taxon>
        <taxon>Pooideae</taxon>
        <taxon>Triticodae</taxon>
        <taxon>Triticeae</taxon>
        <taxon>Triticinae</taxon>
        <taxon>Aegilops</taxon>
    </lineage>
</organism>
<dbReference type="GO" id="GO:0022857">
    <property type="term" value="F:transmembrane transporter activity"/>
    <property type="evidence" value="ECO:0007669"/>
    <property type="project" value="InterPro"/>
</dbReference>
<keyword evidence="4 7" id="KW-0812">Transmembrane</keyword>
<reference evidence="9" key="2">
    <citation type="journal article" date="2017" name="Nat. Plants">
        <title>The Aegilops tauschii genome reveals multiple impacts of transposons.</title>
        <authorList>
            <person name="Zhao G."/>
            <person name="Zou C."/>
            <person name="Li K."/>
            <person name="Wang K."/>
            <person name="Li T."/>
            <person name="Gao L."/>
            <person name="Zhang X."/>
            <person name="Wang H."/>
            <person name="Yang Z."/>
            <person name="Liu X."/>
            <person name="Jiang W."/>
            <person name="Mao L."/>
            <person name="Kong X."/>
            <person name="Jiao Y."/>
            <person name="Jia J."/>
        </authorList>
    </citation>
    <scope>NUCLEOTIDE SEQUENCE [LARGE SCALE GENOMIC DNA]</scope>
    <source>
        <strain evidence="9">cv. AL8/78</strain>
    </source>
</reference>
<evidence type="ECO:0000313" key="8">
    <source>
        <dbReference type="EnsemblPlants" id="AET1Gv20991900.3"/>
    </source>
</evidence>
<keyword evidence="3" id="KW-0762">Sugar transport</keyword>
<dbReference type="InterPro" id="IPR036259">
    <property type="entry name" value="MFS_trans_sf"/>
</dbReference>
<keyword evidence="6 7" id="KW-0472">Membrane</keyword>
<evidence type="ECO:0000256" key="4">
    <source>
        <dbReference type="ARBA" id="ARBA00022692"/>
    </source>
</evidence>
<evidence type="ECO:0000256" key="6">
    <source>
        <dbReference type="ARBA" id="ARBA00023136"/>
    </source>
</evidence>
<comment type="similarity">
    <text evidence="2">Belongs to the major facilitator superfamily. Sugar transporter (TC 2.A.1.1) family.</text>
</comment>
<evidence type="ECO:0000256" key="7">
    <source>
        <dbReference type="SAM" id="Phobius"/>
    </source>
</evidence>
<evidence type="ECO:0000256" key="5">
    <source>
        <dbReference type="ARBA" id="ARBA00022989"/>
    </source>
</evidence>
<keyword evidence="3" id="KW-0813">Transport</keyword>
<evidence type="ECO:0000256" key="3">
    <source>
        <dbReference type="ARBA" id="ARBA00022597"/>
    </source>
</evidence>
<reference evidence="8" key="3">
    <citation type="journal article" date="2017" name="Nature">
        <title>Genome sequence of the progenitor of the wheat D genome Aegilops tauschii.</title>
        <authorList>
            <person name="Luo M.C."/>
            <person name="Gu Y.Q."/>
            <person name="Puiu D."/>
            <person name="Wang H."/>
            <person name="Twardziok S.O."/>
            <person name="Deal K.R."/>
            <person name="Huo N."/>
            <person name="Zhu T."/>
            <person name="Wang L."/>
            <person name="Wang Y."/>
            <person name="McGuire P.E."/>
            <person name="Liu S."/>
            <person name="Long H."/>
            <person name="Ramasamy R.K."/>
            <person name="Rodriguez J.C."/>
            <person name="Van S.L."/>
            <person name="Yuan L."/>
            <person name="Wang Z."/>
            <person name="Xia Z."/>
            <person name="Xiao L."/>
            <person name="Anderson O.D."/>
            <person name="Ouyang S."/>
            <person name="Liang Y."/>
            <person name="Zimin A.V."/>
            <person name="Pertea G."/>
            <person name="Qi P."/>
            <person name="Bennetzen J.L."/>
            <person name="Dai X."/>
            <person name="Dawson M.W."/>
            <person name="Muller H.G."/>
            <person name="Kugler K."/>
            <person name="Rivarola-Duarte L."/>
            <person name="Spannagl M."/>
            <person name="Mayer K.F.X."/>
            <person name="Lu F.H."/>
            <person name="Bevan M.W."/>
            <person name="Leroy P."/>
            <person name="Li P."/>
            <person name="You F.M."/>
            <person name="Sun Q."/>
            <person name="Liu Z."/>
            <person name="Lyons E."/>
            <person name="Wicker T."/>
            <person name="Salzberg S.L."/>
            <person name="Devos K.M."/>
            <person name="Dvorak J."/>
        </authorList>
    </citation>
    <scope>NUCLEOTIDE SEQUENCE [LARGE SCALE GENOMIC DNA]</scope>
    <source>
        <strain evidence="8">cv. AL8/78</strain>
    </source>
</reference>
<evidence type="ECO:0000256" key="2">
    <source>
        <dbReference type="ARBA" id="ARBA00010992"/>
    </source>
</evidence>
<keyword evidence="9" id="KW-1185">Reference proteome</keyword>
<protein>
    <recommendedName>
        <fullName evidence="10">Major facilitator superfamily (MFS) profile domain-containing protein</fullName>
    </recommendedName>
</protein>
<evidence type="ECO:0000256" key="1">
    <source>
        <dbReference type="ARBA" id="ARBA00004370"/>
    </source>
</evidence>
<accession>A0A453A096</accession>
<feature type="transmembrane region" description="Helical" evidence="7">
    <location>
        <begin position="12"/>
        <end position="37"/>
    </location>
</feature>
<sequence>IEEASHLHFVMSMLSLAGLVAFVLAFSLGMGAIPWIIMSEILPVNIKSLAGSTATLANWMTSWLITMTASLMLNWSNGGQSIPPSLSQFLATSFMTPCLTTYHPSGFEQEPLLYTPRCPWAPSSSCACVCRRPREGPWKRSRSRSAEARNHGA</sequence>
<proteinExistence type="inferred from homology"/>
<dbReference type="GO" id="GO:0016020">
    <property type="term" value="C:membrane"/>
    <property type="evidence" value="ECO:0007669"/>
    <property type="project" value="UniProtKB-SubCell"/>
</dbReference>
<dbReference type="InterPro" id="IPR050549">
    <property type="entry name" value="MFS_Trehalose_Transporter"/>
</dbReference>
<dbReference type="EnsemblPlants" id="AET1Gv20991900.3">
    <property type="protein sequence ID" value="AET1Gv20991900.3"/>
    <property type="gene ID" value="AET1Gv20991900"/>
</dbReference>
<dbReference type="Gene3D" id="1.20.1250.20">
    <property type="entry name" value="MFS general substrate transporter like domains"/>
    <property type="match status" value="1"/>
</dbReference>